<protein>
    <recommendedName>
        <fullName evidence="4">DUF192 domain-containing protein</fullName>
    </recommendedName>
</protein>
<accession>A0ABQ2JAT3</accession>
<dbReference type="PANTHER" id="PTHR37953">
    <property type="entry name" value="UPF0127 PROTEIN MJ1496"/>
    <property type="match status" value="1"/>
</dbReference>
<evidence type="ECO:0008006" key="4">
    <source>
        <dbReference type="Google" id="ProtNLM"/>
    </source>
</evidence>
<evidence type="ECO:0000313" key="2">
    <source>
        <dbReference type="EMBL" id="GGN41380.1"/>
    </source>
</evidence>
<name>A0ABQ2JAT3_9SPHN</name>
<dbReference type="InterPro" id="IPR003795">
    <property type="entry name" value="DUF192"/>
</dbReference>
<dbReference type="Gene3D" id="2.60.120.1140">
    <property type="entry name" value="Protein of unknown function DUF192"/>
    <property type="match status" value="1"/>
</dbReference>
<dbReference type="RefSeq" id="WP_188817649.1">
    <property type="nucleotide sequence ID" value="NZ_BMLK01000002.1"/>
</dbReference>
<dbReference type="EMBL" id="BMLK01000002">
    <property type="protein sequence ID" value="GGN41380.1"/>
    <property type="molecule type" value="Genomic_DNA"/>
</dbReference>
<comment type="caution">
    <text evidence="2">The sequence shown here is derived from an EMBL/GenBank/DDBJ whole genome shotgun (WGS) entry which is preliminary data.</text>
</comment>
<organism evidence="2 3">
    <name type="scientific">Novosphingobium indicum</name>
    <dbReference type="NCBI Taxonomy" id="462949"/>
    <lineage>
        <taxon>Bacteria</taxon>
        <taxon>Pseudomonadati</taxon>
        <taxon>Pseudomonadota</taxon>
        <taxon>Alphaproteobacteria</taxon>
        <taxon>Sphingomonadales</taxon>
        <taxon>Sphingomonadaceae</taxon>
        <taxon>Novosphingobium</taxon>
    </lineage>
</organism>
<dbReference type="PANTHER" id="PTHR37953:SF1">
    <property type="entry name" value="UPF0127 PROTEIN MJ1496"/>
    <property type="match status" value="1"/>
</dbReference>
<proteinExistence type="predicted"/>
<feature type="chain" id="PRO_5046536361" description="DUF192 domain-containing protein" evidence="1">
    <location>
        <begin position="22"/>
        <end position="162"/>
    </location>
</feature>
<feature type="signal peptide" evidence="1">
    <location>
        <begin position="1"/>
        <end position="21"/>
    </location>
</feature>
<dbReference type="Proteomes" id="UP000605099">
    <property type="component" value="Unassembled WGS sequence"/>
</dbReference>
<reference evidence="3" key="1">
    <citation type="journal article" date="2019" name="Int. J. Syst. Evol. Microbiol.">
        <title>The Global Catalogue of Microorganisms (GCM) 10K type strain sequencing project: providing services to taxonomists for standard genome sequencing and annotation.</title>
        <authorList>
            <consortium name="The Broad Institute Genomics Platform"/>
            <consortium name="The Broad Institute Genome Sequencing Center for Infectious Disease"/>
            <person name="Wu L."/>
            <person name="Ma J."/>
        </authorList>
    </citation>
    <scope>NUCLEOTIDE SEQUENCE [LARGE SCALE GENOMIC DNA]</scope>
    <source>
        <strain evidence="3">CGMCC 1.6784</strain>
    </source>
</reference>
<dbReference type="InterPro" id="IPR038695">
    <property type="entry name" value="Saro_0823-like_sf"/>
</dbReference>
<gene>
    <name evidence="2" type="ORF">GCM10011349_03370</name>
</gene>
<keyword evidence="1" id="KW-0732">Signal</keyword>
<dbReference type="PROSITE" id="PS51257">
    <property type="entry name" value="PROKAR_LIPOPROTEIN"/>
    <property type="match status" value="1"/>
</dbReference>
<evidence type="ECO:0000313" key="3">
    <source>
        <dbReference type="Proteomes" id="UP000605099"/>
    </source>
</evidence>
<evidence type="ECO:0000256" key="1">
    <source>
        <dbReference type="SAM" id="SignalP"/>
    </source>
</evidence>
<dbReference type="Pfam" id="PF02643">
    <property type="entry name" value="DUF192"/>
    <property type="match status" value="1"/>
</dbReference>
<sequence length="162" mass="17168">MRLTRTFAATFLLAIAACSQSGPEAAASAATKQAAVHPVSGLPVVPLTVTSDGKTHTFQVEVAKTEAEQAKGLMFRTELGPDEGMIFPKDPPERSAFWMRNTVIPLDIIFIGTDHRILNIAANAVPYDETPLPSTGITSGVLELAGGRAAELGIKPGDKVKW</sequence>
<keyword evidence="3" id="KW-1185">Reference proteome</keyword>